<sequence length="152" mass="17354">MIMPEYRWYLKTVKTPILIYLLLIMILCLSGCVRPEAGFTVRPESFRQPPDVYANESTSDVILSVGDTMMVSYPWTPEDGRYWRVSVTEGLFVTGDRYTPFPPGIPVEVSGTREWMVCATSPGIQTFVGYLRPRNLSWNLETIQHKITVTVL</sequence>
<dbReference type="AlphaFoldDB" id="Q2FPW0"/>
<reference evidence="5" key="1">
    <citation type="journal article" date="2016" name="Stand. Genomic Sci.">
        <title>Complete genome sequence of Methanospirillum hungatei type strain JF1.</title>
        <authorList>
            <person name="Gunsalus R.P."/>
            <person name="Cook L.E."/>
            <person name="Crable B."/>
            <person name="Rohlin L."/>
            <person name="McDonald E."/>
            <person name="Mouttaki H."/>
            <person name="Sieber J.R."/>
            <person name="Poweleit N."/>
            <person name="Zhou H."/>
            <person name="Lapidus A.L."/>
            <person name="Daligault H.E."/>
            <person name="Land M."/>
            <person name="Gilna P."/>
            <person name="Ivanova N."/>
            <person name="Kyrpides N."/>
            <person name="Culley D.E."/>
            <person name="McInerney M.J."/>
        </authorList>
    </citation>
    <scope>NUCLEOTIDE SEQUENCE [LARGE SCALE GENOMIC DNA]</scope>
    <source>
        <strain evidence="5">ATCC 27890 / DSM 864 / NBRC 100397 / JF-1</strain>
    </source>
</reference>
<evidence type="ECO:0000256" key="2">
    <source>
        <dbReference type="ARBA" id="ARBA00022704"/>
    </source>
</evidence>
<keyword evidence="1" id="KW-0646">Protease inhibitor</keyword>
<keyword evidence="5" id="KW-1185">Reference proteome</keyword>
<dbReference type="Pfam" id="PF09394">
    <property type="entry name" value="Inhibitor_I42"/>
    <property type="match status" value="1"/>
</dbReference>
<accession>Q2FPW0</accession>
<dbReference type="HOGENOM" id="CLU_1718217_0_0_2"/>
<dbReference type="EMBL" id="CP000254">
    <property type="protein sequence ID" value="ABD39837.1"/>
    <property type="molecule type" value="Genomic_DNA"/>
</dbReference>
<dbReference type="STRING" id="323259.Mhun_0059"/>
<evidence type="ECO:0000313" key="5">
    <source>
        <dbReference type="Proteomes" id="UP000001941"/>
    </source>
</evidence>
<dbReference type="InParanoid" id="Q2FPW0"/>
<evidence type="ECO:0000313" key="4">
    <source>
        <dbReference type="EMBL" id="ABD39837.1"/>
    </source>
</evidence>
<protein>
    <recommendedName>
        <fullName evidence="3">Proteinase inhibitor I42 chagasin domain-containing protein</fullName>
    </recommendedName>
</protein>
<keyword evidence="2" id="KW-0789">Thiol protease inhibitor</keyword>
<feature type="domain" description="Proteinase inhibitor I42 chagasin" evidence="3">
    <location>
        <begin position="63"/>
        <end position="136"/>
    </location>
</feature>
<name>Q2FPW0_METHJ</name>
<dbReference type="EnsemblBacteria" id="ABD39837">
    <property type="protein sequence ID" value="ABD39837"/>
    <property type="gene ID" value="Mhun_0059"/>
</dbReference>
<dbReference type="eggNOG" id="arCOG03544">
    <property type="taxonomic scope" value="Archaea"/>
</dbReference>
<gene>
    <name evidence="4" type="ordered locus">Mhun_0059</name>
</gene>
<dbReference type="InterPro" id="IPR036331">
    <property type="entry name" value="Chagasin-like_sf"/>
</dbReference>
<dbReference type="KEGG" id="mhu:Mhun_0059"/>
<proteinExistence type="predicted"/>
<dbReference type="InterPro" id="IPR018990">
    <property type="entry name" value="Prot_inh_I42_chagasin"/>
</dbReference>
<organism evidence="4 5">
    <name type="scientific">Methanospirillum hungatei JF-1 (strain ATCC 27890 / DSM 864 / NBRC 100397 / JF-1)</name>
    <dbReference type="NCBI Taxonomy" id="323259"/>
    <lineage>
        <taxon>Archaea</taxon>
        <taxon>Methanobacteriati</taxon>
        <taxon>Methanobacteriota</taxon>
        <taxon>Stenosarchaea group</taxon>
        <taxon>Methanomicrobia</taxon>
        <taxon>Methanomicrobiales</taxon>
        <taxon>Methanospirillaceae</taxon>
        <taxon>Methanospirillum</taxon>
    </lineage>
</organism>
<evidence type="ECO:0000256" key="1">
    <source>
        <dbReference type="ARBA" id="ARBA00022690"/>
    </source>
</evidence>
<evidence type="ECO:0000259" key="3">
    <source>
        <dbReference type="Pfam" id="PF09394"/>
    </source>
</evidence>
<dbReference type="GO" id="GO:0004869">
    <property type="term" value="F:cysteine-type endopeptidase inhibitor activity"/>
    <property type="evidence" value="ECO:0007669"/>
    <property type="project" value="UniProtKB-KW"/>
</dbReference>
<dbReference type="Proteomes" id="UP000001941">
    <property type="component" value="Chromosome"/>
</dbReference>
<dbReference type="SUPFAM" id="SSF141066">
    <property type="entry name" value="ICP-like"/>
    <property type="match status" value="1"/>
</dbReference>